<dbReference type="NCBIfam" id="TIGR00254">
    <property type="entry name" value="GGDEF"/>
    <property type="match status" value="1"/>
</dbReference>
<dbReference type="PROSITE" id="PS50887">
    <property type="entry name" value="GGDEF"/>
    <property type="match status" value="1"/>
</dbReference>
<dbReference type="CDD" id="cd01949">
    <property type="entry name" value="GGDEF"/>
    <property type="match status" value="1"/>
</dbReference>
<dbReference type="Pfam" id="PF00990">
    <property type="entry name" value="GGDEF"/>
    <property type="match status" value="1"/>
</dbReference>
<protein>
    <recommendedName>
        <fullName evidence="1">diguanylate cyclase</fullName>
        <ecNumber evidence="1">2.7.7.65</ecNumber>
    </recommendedName>
</protein>
<dbReference type="SMART" id="SM00267">
    <property type="entry name" value="GGDEF"/>
    <property type="match status" value="1"/>
</dbReference>
<dbReference type="InterPro" id="IPR003018">
    <property type="entry name" value="GAF"/>
</dbReference>
<evidence type="ECO:0000313" key="5">
    <source>
        <dbReference type="EMBL" id="SEG25186.1"/>
    </source>
</evidence>
<dbReference type="InterPro" id="IPR029016">
    <property type="entry name" value="GAF-like_dom_sf"/>
</dbReference>
<evidence type="ECO:0000259" key="4">
    <source>
        <dbReference type="PROSITE" id="PS50887"/>
    </source>
</evidence>
<dbReference type="Gene3D" id="3.30.70.270">
    <property type="match status" value="1"/>
</dbReference>
<accession>A0A1H5YP96</accession>
<reference evidence="5 6" key="1">
    <citation type="submission" date="2016-10" db="EMBL/GenBank/DDBJ databases">
        <authorList>
            <person name="de Groot N.N."/>
        </authorList>
    </citation>
    <scope>NUCLEOTIDE SEQUENCE [LARGE SCALE GENOMIC DNA]</scope>
    <source>
        <strain evidence="5 6">DSM 22489</strain>
    </source>
</reference>
<name>A0A1H5YP96_9BACT</name>
<evidence type="ECO:0000256" key="1">
    <source>
        <dbReference type="ARBA" id="ARBA00012528"/>
    </source>
</evidence>
<dbReference type="EMBL" id="FNVA01000003">
    <property type="protein sequence ID" value="SEG25186.1"/>
    <property type="molecule type" value="Genomic_DNA"/>
</dbReference>
<dbReference type="GO" id="GO:0052621">
    <property type="term" value="F:diguanylate cyclase activity"/>
    <property type="evidence" value="ECO:0007669"/>
    <property type="project" value="UniProtKB-EC"/>
</dbReference>
<dbReference type="SUPFAM" id="SSF55073">
    <property type="entry name" value="Nucleotide cyclase"/>
    <property type="match status" value="1"/>
</dbReference>
<evidence type="ECO:0000256" key="2">
    <source>
        <dbReference type="ARBA" id="ARBA00034247"/>
    </source>
</evidence>
<dbReference type="InterPro" id="IPR000160">
    <property type="entry name" value="GGDEF_dom"/>
</dbReference>
<proteinExistence type="predicted"/>
<dbReference type="AlphaFoldDB" id="A0A1H5YP96"/>
<dbReference type="PANTHER" id="PTHR45138:SF9">
    <property type="entry name" value="DIGUANYLATE CYCLASE DGCM-RELATED"/>
    <property type="match status" value="1"/>
</dbReference>
<evidence type="ECO:0000313" key="6">
    <source>
        <dbReference type="Proteomes" id="UP000236728"/>
    </source>
</evidence>
<organism evidence="5 6">
    <name type="scientific">Bryocella elongata</name>
    <dbReference type="NCBI Taxonomy" id="863522"/>
    <lineage>
        <taxon>Bacteria</taxon>
        <taxon>Pseudomonadati</taxon>
        <taxon>Acidobacteriota</taxon>
        <taxon>Terriglobia</taxon>
        <taxon>Terriglobales</taxon>
        <taxon>Acidobacteriaceae</taxon>
        <taxon>Bryocella</taxon>
    </lineage>
</organism>
<dbReference type="SMART" id="SM00065">
    <property type="entry name" value="GAF"/>
    <property type="match status" value="1"/>
</dbReference>
<dbReference type="InterPro" id="IPR050469">
    <property type="entry name" value="Diguanylate_Cyclase"/>
</dbReference>
<dbReference type="InterPro" id="IPR029787">
    <property type="entry name" value="Nucleotide_cyclase"/>
</dbReference>
<comment type="catalytic activity">
    <reaction evidence="2">
        <text>2 GTP = 3',3'-c-di-GMP + 2 diphosphate</text>
        <dbReference type="Rhea" id="RHEA:24898"/>
        <dbReference type="ChEBI" id="CHEBI:33019"/>
        <dbReference type="ChEBI" id="CHEBI:37565"/>
        <dbReference type="ChEBI" id="CHEBI:58805"/>
        <dbReference type="EC" id="2.7.7.65"/>
    </reaction>
</comment>
<dbReference type="SUPFAM" id="SSF55781">
    <property type="entry name" value="GAF domain-like"/>
    <property type="match status" value="1"/>
</dbReference>
<sequence length="404" mass="44524">MALMQKLRPFLPSGALSSRRSDVSPAPAGGQTVGMSVREKRKFETVDHRQLDHLRVFHDVARALTSNLELEPLLRAIMSQMEDFFGPEQWSLLMVDEETQELYYALSVGVDDSQFRGVRIARGQGIAGWVAASGNALVVPDVSKDADWSRFAAAHPELNMHSIACLPIRHGDRTLGVLQLNNSHLDRLPDNAISFLRVLCDYAAIGLENARQVKLIHHLSITDDCTGLFNARYLYTLLEQEIAAARSPHVVPIKQHFSLVFFDLDRFKSVNDTHGHLVGSRLLQEVGGVIKRTIGPDHAGFRYGGDEFVLLLRGLDKPEATALAHTLRDTLNATDFLTGAAMTLKLTASFGLATFPQDGPDMHGIIRASDTMMYVAKAQGRDCVAVADTSQPMPMPPPKNSRHS</sequence>
<dbReference type="InterPro" id="IPR043128">
    <property type="entry name" value="Rev_trsase/Diguanyl_cyclase"/>
</dbReference>
<dbReference type="Pfam" id="PF01590">
    <property type="entry name" value="GAF"/>
    <property type="match status" value="1"/>
</dbReference>
<gene>
    <name evidence="5" type="ORF">SAMN05421819_2387</name>
</gene>
<dbReference type="Proteomes" id="UP000236728">
    <property type="component" value="Unassembled WGS sequence"/>
</dbReference>
<dbReference type="PANTHER" id="PTHR45138">
    <property type="entry name" value="REGULATORY COMPONENTS OF SENSORY TRANSDUCTION SYSTEM"/>
    <property type="match status" value="1"/>
</dbReference>
<feature type="domain" description="GGDEF" evidence="4">
    <location>
        <begin position="255"/>
        <end position="389"/>
    </location>
</feature>
<feature type="region of interest" description="Disordered" evidence="3">
    <location>
        <begin position="13"/>
        <end position="37"/>
    </location>
</feature>
<evidence type="ECO:0000256" key="3">
    <source>
        <dbReference type="SAM" id="MobiDB-lite"/>
    </source>
</evidence>
<dbReference type="EC" id="2.7.7.65" evidence="1"/>
<dbReference type="Gene3D" id="3.30.450.40">
    <property type="match status" value="1"/>
</dbReference>
<keyword evidence="6" id="KW-1185">Reference proteome</keyword>